<organism evidence="4">
    <name type="scientific">Glycine max</name>
    <name type="common">Soybean</name>
    <name type="synonym">Glycine hispida</name>
    <dbReference type="NCBI Taxonomy" id="3847"/>
    <lineage>
        <taxon>Eukaryota</taxon>
        <taxon>Viridiplantae</taxon>
        <taxon>Streptophyta</taxon>
        <taxon>Embryophyta</taxon>
        <taxon>Tracheophyta</taxon>
        <taxon>Spermatophyta</taxon>
        <taxon>Magnoliopsida</taxon>
        <taxon>eudicotyledons</taxon>
        <taxon>Gunneridae</taxon>
        <taxon>Pentapetalae</taxon>
        <taxon>rosids</taxon>
        <taxon>fabids</taxon>
        <taxon>Fabales</taxon>
        <taxon>Fabaceae</taxon>
        <taxon>Papilionoideae</taxon>
        <taxon>50 kb inversion clade</taxon>
        <taxon>NPAAA clade</taxon>
        <taxon>indigoferoid/millettioid clade</taxon>
        <taxon>Phaseoleae</taxon>
        <taxon>Glycine</taxon>
        <taxon>Glycine subgen. Soja</taxon>
    </lineage>
</organism>
<reference evidence="4" key="3">
    <citation type="submission" date="2018-07" db="EMBL/GenBank/DDBJ databases">
        <title>WGS assembly of Glycine max.</title>
        <authorList>
            <person name="Schmutz J."/>
            <person name="Cannon S."/>
            <person name="Schlueter J."/>
            <person name="Ma J."/>
            <person name="Mitros T."/>
            <person name="Nelson W."/>
            <person name="Hyten D."/>
            <person name="Song Q."/>
            <person name="Thelen J."/>
            <person name="Cheng J."/>
            <person name="Xu D."/>
            <person name="Hellsten U."/>
            <person name="May G."/>
            <person name="Yu Y."/>
            <person name="Sakurai T."/>
            <person name="Umezawa T."/>
            <person name="Bhattacharyya M."/>
            <person name="Sandhu D."/>
            <person name="Valliyodan B."/>
            <person name="Lindquist E."/>
            <person name="Peto M."/>
            <person name="Grant D."/>
            <person name="Shu S."/>
            <person name="Goodstein D."/>
            <person name="Barry K."/>
            <person name="Futrell-Griggs M."/>
            <person name="Abernathy B."/>
            <person name="Du J."/>
            <person name="Tian Z."/>
            <person name="Zhu L."/>
            <person name="Gill N."/>
            <person name="Joshi T."/>
            <person name="Libault M."/>
            <person name="Sethuraman A."/>
            <person name="Zhang X."/>
            <person name="Shinozaki K."/>
            <person name="Nguyen H."/>
            <person name="Wing R."/>
            <person name="Cregan P."/>
            <person name="Specht J."/>
            <person name="Grimwood J."/>
            <person name="Rokhsar D."/>
            <person name="Stacey G."/>
            <person name="Shoemaker R."/>
            <person name="Jackson S."/>
        </authorList>
    </citation>
    <scope>NUCLEOTIDE SEQUENCE</scope>
    <source>
        <tissue evidence="4">Callus</tissue>
    </source>
</reference>
<evidence type="ECO:0000256" key="3">
    <source>
        <dbReference type="SAM" id="Phobius"/>
    </source>
</evidence>
<dbReference type="OMA" id="NDYSKWW"/>
<dbReference type="EMBL" id="CM000836">
    <property type="protein sequence ID" value="KRH66903.1"/>
    <property type="molecule type" value="Genomic_DNA"/>
</dbReference>
<comment type="similarity">
    <text evidence="1">Belongs to the ABC transporter superfamily. ABCG family. Eye pigment precursor importer (TC 3.A.1.204) subfamily.</text>
</comment>
<evidence type="ECO:0000256" key="2">
    <source>
        <dbReference type="ARBA" id="ARBA00022448"/>
    </source>
</evidence>
<dbReference type="InParanoid" id="K7KEU8"/>
<evidence type="ECO:0000313" key="6">
    <source>
        <dbReference type="Proteomes" id="UP000008827"/>
    </source>
</evidence>
<sequence>MILMMLFCCETQGQFKNDLIGLEFEPQVPGGTKIKGEEILHDMFGIRNDYSKWWDLGVLVLFLICYRLLFFLVLKHKERVTSLLHTKRTIPDILLRRSSLKNKYISSKQRQSLHPLSAQEGLYSPIS</sequence>
<evidence type="ECO:0000256" key="1">
    <source>
        <dbReference type="ARBA" id="ARBA00005814"/>
    </source>
</evidence>
<dbReference type="Gramene" id="KRH66903">
    <property type="protein sequence ID" value="KRH66903"/>
    <property type="gene ID" value="GLYMA_03G135500"/>
</dbReference>
<evidence type="ECO:0000313" key="5">
    <source>
        <dbReference type="EnsemblPlants" id="KRH66903"/>
    </source>
</evidence>
<keyword evidence="6" id="KW-1185">Reference proteome</keyword>
<dbReference type="PANTHER" id="PTHR48042:SF8">
    <property type="entry name" value="ABC-2 TYPE TRANSPORTER TRANSMEMBRANE DOMAIN-CONTAINING PROTEIN"/>
    <property type="match status" value="1"/>
</dbReference>
<keyword evidence="3" id="KW-1133">Transmembrane helix</keyword>
<dbReference type="PaxDb" id="3847-GLYMA03G29166.1"/>
<dbReference type="InterPro" id="IPR052215">
    <property type="entry name" value="Plant_ABCG"/>
</dbReference>
<keyword evidence="3" id="KW-0472">Membrane</keyword>
<protein>
    <recommendedName>
        <fullName evidence="7">CDR ABC transporter domain-containing protein</fullName>
    </recommendedName>
</protein>
<accession>K7KEU8</accession>
<dbReference type="EnsemblPlants" id="KRH66903">
    <property type="protein sequence ID" value="KRH66903"/>
    <property type="gene ID" value="GLYMA_03G135500"/>
</dbReference>
<dbReference type="AlphaFoldDB" id="K7KEU8"/>
<name>K7KEU8_SOYBN</name>
<evidence type="ECO:0008006" key="7">
    <source>
        <dbReference type="Google" id="ProtNLM"/>
    </source>
</evidence>
<dbReference type="HOGENOM" id="CLU_140028_0_0_1"/>
<proteinExistence type="inferred from homology"/>
<keyword evidence="3" id="KW-0812">Transmembrane</keyword>
<evidence type="ECO:0000313" key="4">
    <source>
        <dbReference type="EMBL" id="KRH66903.1"/>
    </source>
</evidence>
<feature type="transmembrane region" description="Helical" evidence="3">
    <location>
        <begin position="53"/>
        <end position="74"/>
    </location>
</feature>
<keyword evidence="2" id="KW-0813">Transport</keyword>
<reference evidence="5" key="2">
    <citation type="submission" date="2018-02" db="UniProtKB">
        <authorList>
            <consortium name="EnsemblPlants"/>
        </authorList>
    </citation>
    <scope>IDENTIFICATION</scope>
    <source>
        <strain evidence="5">Williams 82</strain>
    </source>
</reference>
<gene>
    <name evidence="4" type="ORF">GLYMA_03G135500</name>
</gene>
<dbReference type="Proteomes" id="UP000008827">
    <property type="component" value="Chromosome 3"/>
</dbReference>
<reference evidence="4 5" key="1">
    <citation type="journal article" date="2010" name="Nature">
        <title>Genome sequence of the palaeopolyploid soybean.</title>
        <authorList>
            <person name="Schmutz J."/>
            <person name="Cannon S.B."/>
            <person name="Schlueter J."/>
            <person name="Ma J."/>
            <person name="Mitros T."/>
            <person name="Nelson W."/>
            <person name="Hyten D.L."/>
            <person name="Song Q."/>
            <person name="Thelen J.J."/>
            <person name="Cheng J."/>
            <person name="Xu D."/>
            <person name="Hellsten U."/>
            <person name="May G.D."/>
            <person name="Yu Y."/>
            <person name="Sakurai T."/>
            <person name="Umezawa T."/>
            <person name="Bhattacharyya M.K."/>
            <person name="Sandhu D."/>
            <person name="Valliyodan B."/>
            <person name="Lindquist E."/>
            <person name="Peto M."/>
            <person name="Grant D."/>
            <person name="Shu S."/>
            <person name="Goodstein D."/>
            <person name="Barry K."/>
            <person name="Futrell-Griggs M."/>
            <person name="Abernathy B."/>
            <person name="Du J."/>
            <person name="Tian Z."/>
            <person name="Zhu L."/>
            <person name="Gill N."/>
            <person name="Joshi T."/>
            <person name="Libault M."/>
            <person name="Sethuraman A."/>
            <person name="Zhang X.-C."/>
            <person name="Shinozaki K."/>
            <person name="Nguyen H.T."/>
            <person name="Wing R.A."/>
            <person name="Cregan P."/>
            <person name="Specht J."/>
            <person name="Grimwood J."/>
            <person name="Rokhsar D."/>
            <person name="Stacey G."/>
            <person name="Shoemaker R.C."/>
            <person name="Jackson S.A."/>
        </authorList>
    </citation>
    <scope>NUCLEOTIDE SEQUENCE [LARGE SCALE GENOMIC DNA]</scope>
    <source>
        <strain evidence="5">cv. Williams 82</strain>
        <tissue evidence="4">Callus</tissue>
    </source>
</reference>
<dbReference type="eggNOG" id="KOG0061">
    <property type="taxonomic scope" value="Eukaryota"/>
</dbReference>
<dbReference type="PANTHER" id="PTHR48042">
    <property type="entry name" value="ABC TRANSPORTER G FAMILY MEMBER 11"/>
    <property type="match status" value="1"/>
</dbReference>